<dbReference type="InterPro" id="IPR036116">
    <property type="entry name" value="FN3_sf"/>
</dbReference>
<evidence type="ECO:0000313" key="5">
    <source>
        <dbReference type="WBParaSite" id="EVEC_0001014301-mRNA-1"/>
    </source>
</evidence>
<keyword evidence="4" id="KW-1185">Reference proteome</keyword>
<dbReference type="PANTHER" id="PTHR46708:SF2">
    <property type="entry name" value="FIBRONECTIN TYPE-III DOMAIN-CONTAINING PROTEIN"/>
    <property type="match status" value="1"/>
</dbReference>
<keyword evidence="1" id="KW-0677">Repeat</keyword>
<dbReference type="InterPro" id="IPR003961">
    <property type="entry name" value="FN3_dom"/>
</dbReference>
<dbReference type="Pfam" id="PF24943">
    <property type="entry name" value="Fn3_Dep-1_2nd"/>
    <property type="match status" value="1"/>
</dbReference>
<feature type="domain" description="Fibronectin type-III" evidence="2">
    <location>
        <begin position="103"/>
        <end position="195"/>
    </location>
</feature>
<accession>A0A0N4VH42</accession>
<protein>
    <submittedName>
        <fullName evidence="5">Protein-tyrosine-phosphatase</fullName>
    </submittedName>
</protein>
<dbReference type="SMART" id="SM00060">
    <property type="entry name" value="FN3"/>
    <property type="match status" value="4"/>
</dbReference>
<reference evidence="3 4" key="2">
    <citation type="submission" date="2018-10" db="EMBL/GenBank/DDBJ databases">
        <authorList>
            <consortium name="Pathogen Informatics"/>
        </authorList>
    </citation>
    <scope>NUCLEOTIDE SEQUENCE [LARGE SCALE GENOMIC DNA]</scope>
</reference>
<dbReference type="PROSITE" id="PS50853">
    <property type="entry name" value="FN3"/>
    <property type="match status" value="2"/>
</dbReference>
<dbReference type="Pfam" id="PF24940">
    <property type="entry name" value="Fn3_Dep-1_5th"/>
    <property type="match status" value="1"/>
</dbReference>
<dbReference type="InterPro" id="IPR050991">
    <property type="entry name" value="ECM_Regulatory_Proteins"/>
</dbReference>
<dbReference type="Pfam" id="PF00041">
    <property type="entry name" value="fn3"/>
    <property type="match status" value="1"/>
</dbReference>
<dbReference type="Pfam" id="PF25300">
    <property type="entry name" value="Fn3_Dep-1_3rd"/>
    <property type="match status" value="1"/>
</dbReference>
<evidence type="ECO:0000259" key="2">
    <source>
        <dbReference type="PROSITE" id="PS50853"/>
    </source>
</evidence>
<gene>
    <name evidence="3" type="ORF">EVEC_LOCUS9488</name>
</gene>
<dbReference type="Pfam" id="PF24950">
    <property type="entry name" value="Fn3_Dep-1_6th"/>
    <property type="match status" value="1"/>
</dbReference>
<dbReference type="OrthoDB" id="8609993at2759"/>
<dbReference type="STRING" id="51028.A0A0N4VH42"/>
<dbReference type="Proteomes" id="UP000274131">
    <property type="component" value="Unassembled WGS sequence"/>
</dbReference>
<dbReference type="PANTHER" id="PTHR46708">
    <property type="entry name" value="TENASCIN"/>
    <property type="match status" value="1"/>
</dbReference>
<dbReference type="AlphaFoldDB" id="A0A0N4VH42"/>
<evidence type="ECO:0000256" key="1">
    <source>
        <dbReference type="ARBA" id="ARBA00022737"/>
    </source>
</evidence>
<dbReference type="FunFam" id="2.60.40.10:FF:002676">
    <property type="entry name" value="Receptor-type tyrosine-protein phosphatase dep-1"/>
    <property type="match status" value="1"/>
</dbReference>
<dbReference type="CDD" id="cd00063">
    <property type="entry name" value="FN3"/>
    <property type="match status" value="2"/>
</dbReference>
<evidence type="ECO:0000313" key="4">
    <source>
        <dbReference type="Proteomes" id="UP000274131"/>
    </source>
</evidence>
<proteinExistence type="predicted"/>
<dbReference type="EMBL" id="UXUI01010084">
    <property type="protein sequence ID" value="VDD94737.1"/>
    <property type="molecule type" value="Genomic_DNA"/>
</dbReference>
<organism evidence="5">
    <name type="scientific">Enterobius vermicularis</name>
    <name type="common">Human pinworm</name>
    <dbReference type="NCBI Taxonomy" id="51028"/>
    <lineage>
        <taxon>Eukaryota</taxon>
        <taxon>Metazoa</taxon>
        <taxon>Ecdysozoa</taxon>
        <taxon>Nematoda</taxon>
        <taxon>Chromadorea</taxon>
        <taxon>Rhabditida</taxon>
        <taxon>Spirurina</taxon>
        <taxon>Oxyuridomorpha</taxon>
        <taxon>Oxyuroidea</taxon>
        <taxon>Oxyuridae</taxon>
        <taxon>Enterobius</taxon>
    </lineage>
</organism>
<dbReference type="Pfam" id="PF24946">
    <property type="entry name" value="Fn3_Dep-1_4th"/>
    <property type="match status" value="1"/>
</dbReference>
<dbReference type="SUPFAM" id="SSF49265">
    <property type="entry name" value="Fibronectin type III"/>
    <property type="match status" value="2"/>
</dbReference>
<evidence type="ECO:0000313" key="3">
    <source>
        <dbReference type="EMBL" id="VDD94737.1"/>
    </source>
</evidence>
<dbReference type="Gene3D" id="2.60.40.10">
    <property type="entry name" value="Immunoglobulins"/>
    <property type="match status" value="2"/>
</dbReference>
<sequence>MDPVAPDFSSRNATVVSLSNNITLRALKPENALQEKFRIKYFQTDPFKNYAPLEVYDITEQKHIEIYIGNLNAGRHYNVTITSLMNGLESKPWTGVLTTKPLSPFRLDVTDLNHTCVTFSWSLSTKSGVERFIIRYSERNESSPIKEIYLKKTVKSTDICGLKAGRTFTFGAIAEVGNETSDLSFVDHTVRPKPPESLKVSVDYNKRKFLLLLTLPPESESFIDGCNISISSERLDVVEQSESVLPGKTADARRRCSFYVSLRPGYRYEVGAVTTSKNARSVKLLKNFALEPAFDMKHFGLTLQETKQGLILDWPHNSSGYVKLESIWDDVVGKDSTLHMDVDPQSSSQKAKWQPQNYVMHIDQKEALVISNLTSGACYKVQVYTVTKSGIVSTDRFEEYIRISAPSVNVTTDEVTKNSAKFRFVHRDALQFGSSECFINVVVFDMHSVAIYNRTLAFLPETAPVLLQGLRPYHKYTINTQIMCGKRLEKKCPLRMRTLRQLTFETRQDRPGPVQNLTVRALNPYSVQLSWMPPALPNGIITHYIARIHPMVRIIEETENEWSVTVGTSPQHLDHTINAIIDNLIGGLAYRMDVRAVTEAGEGDLSAVSDAVLVLMPILPPPQPTTRMEILHNTIRSTDVTLRYSTAMFSTKHGLLTKLAIIVVEVTGDGKTNEFWAWEHRNSTPTWREVQRFGVWPPYVAVESPIEPVRKFFPPRSISEVIGVDSSCEDIDVEYVCNGPLKPGTNYKFKLRLYTAPNLWTDTEYSETITTEYPETKGWDKGIHGRVVENKIVRMWSNFD</sequence>
<dbReference type="InterPro" id="IPR056969">
    <property type="entry name" value="Fn3_Dep-1_6th"/>
</dbReference>
<feature type="domain" description="Fibronectin type-III" evidence="2">
    <location>
        <begin position="513"/>
        <end position="617"/>
    </location>
</feature>
<reference evidence="5" key="1">
    <citation type="submission" date="2017-02" db="UniProtKB">
        <authorList>
            <consortium name="WormBaseParasite"/>
        </authorList>
    </citation>
    <scope>IDENTIFICATION</scope>
</reference>
<dbReference type="InterPro" id="IPR056970">
    <property type="entry name" value="Fn3_Dep-1_4th"/>
</dbReference>
<dbReference type="WBParaSite" id="EVEC_0001014301-mRNA-1">
    <property type="protein sequence ID" value="EVEC_0001014301-mRNA-1"/>
    <property type="gene ID" value="EVEC_0001014301"/>
</dbReference>
<dbReference type="InterPro" id="IPR056968">
    <property type="entry name" value="Fn3_Dep-1_2nd"/>
</dbReference>
<dbReference type="InterPro" id="IPR057482">
    <property type="entry name" value="Fn3_Dep-1_3rd"/>
</dbReference>
<name>A0A0N4VH42_ENTVE</name>
<dbReference type="InterPro" id="IPR013783">
    <property type="entry name" value="Ig-like_fold"/>
</dbReference>
<dbReference type="InterPro" id="IPR056966">
    <property type="entry name" value="Fn3_Dep-1_5th"/>
</dbReference>